<feature type="region of interest" description="Disordered" evidence="1">
    <location>
        <begin position="2498"/>
        <end position="2630"/>
    </location>
</feature>
<feature type="compositionally biased region" description="Polar residues" evidence="1">
    <location>
        <begin position="1683"/>
        <end position="1694"/>
    </location>
</feature>
<feature type="compositionally biased region" description="Basic and acidic residues" evidence="1">
    <location>
        <begin position="1269"/>
        <end position="1288"/>
    </location>
</feature>
<feature type="compositionally biased region" description="Basic and acidic residues" evidence="1">
    <location>
        <begin position="2270"/>
        <end position="2293"/>
    </location>
</feature>
<feature type="compositionally biased region" description="Acidic residues" evidence="1">
    <location>
        <begin position="2163"/>
        <end position="2172"/>
    </location>
</feature>
<evidence type="ECO:0000313" key="2">
    <source>
        <dbReference type="EMBL" id="PHJ24417.1"/>
    </source>
</evidence>
<keyword evidence="2" id="KW-0540">Nuclease</keyword>
<feature type="compositionally biased region" description="Basic and acidic residues" evidence="1">
    <location>
        <begin position="284"/>
        <end position="293"/>
    </location>
</feature>
<feature type="compositionally biased region" description="Low complexity" evidence="1">
    <location>
        <begin position="829"/>
        <end position="843"/>
    </location>
</feature>
<feature type="compositionally biased region" description="Acidic residues" evidence="1">
    <location>
        <begin position="2134"/>
        <end position="2150"/>
    </location>
</feature>
<feature type="compositionally biased region" description="Basic and acidic residues" evidence="1">
    <location>
        <begin position="1218"/>
        <end position="1230"/>
    </location>
</feature>
<feature type="region of interest" description="Disordered" evidence="1">
    <location>
        <begin position="1938"/>
        <end position="1970"/>
    </location>
</feature>
<feature type="region of interest" description="Disordered" evidence="1">
    <location>
        <begin position="1424"/>
        <end position="1461"/>
    </location>
</feature>
<name>A0A2C6L7F8_9APIC</name>
<keyword evidence="2" id="KW-0378">Hydrolase</keyword>
<dbReference type="GO" id="GO:0004519">
    <property type="term" value="F:endonuclease activity"/>
    <property type="evidence" value="ECO:0007669"/>
    <property type="project" value="UniProtKB-KW"/>
</dbReference>
<feature type="region of interest" description="Disordered" evidence="1">
    <location>
        <begin position="3127"/>
        <end position="3165"/>
    </location>
</feature>
<feature type="region of interest" description="Disordered" evidence="1">
    <location>
        <begin position="1581"/>
        <end position="1625"/>
    </location>
</feature>
<feature type="compositionally biased region" description="Acidic residues" evidence="1">
    <location>
        <begin position="2370"/>
        <end position="2383"/>
    </location>
</feature>
<feature type="compositionally biased region" description="Acidic residues" evidence="1">
    <location>
        <begin position="2225"/>
        <end position="2235"/>
    </location>
</feature>
<feature type="compositionally biased region" description="Basic and acidic residues" evidence="1">
    <location>
        <begin position="2117"/>
        <end position="2133"/>
    </location>
</feature>
<keyword evidence="3" id="KW-1185">Reference proteome</keyword>
<feature type="compositionally biased region" description="Low complexity" evidence="1">
    <location>
        <begin position="865"/>
        <end position="874"/>
    </location>
</feature>
<evidence type="ECO:0000313" key="3">
    <source>
        <dbReference type="Proteomes" id="UP000221165"/>
    </source>
</evidence>
<feature type="compositionally biased region" description="Low complexity" evidence="1">
    <location>
        <begin position="2564"/>
        <end position="2597"/>
    </location>
</feature>
<feature type="region of interest" description="Disordered" evidence="1">
    <location>
        <begin position="1904"/>
        <end position="1925"/>
    </location>
</feature>
<feature type="compositionally biased region" description="Basic and acidic residues" evidence="1">
    <location>
        <begin position="3090"/>
        <end position="3115"/>
    </location>
</feature>
<feature type="compositionally biased region" description="Acidic residues" evidence="1">
    <location>
        <begin position="2415"/>
        <end position="2431"/>
    </location>
</feature>
<feature type="compositionally biased region" description="Polar residues" evidence="1">
    <location>
        <begin position="1083"/>
        <end position="1093"/>
    </location>
</feature>
<dbReference type="GeneID" id="94425146"/>
<feature type="region of interest" description="Disordered" evidence="1">
    <location>
        <begin position="822"/>
        <end position="874"/>
    </location>
</feature>
<feature type="compositionally biased region" description="Basic and acidic residues" evidence="1">
    <location>
        <begin position="1802"/>
        <end position="1824"/>
    </location>
</feature>
<feature type="region of interest" description="Disordered" evidence="1">
    <location>
        <begin position="1218"/>
        <end position="1288"/>
    </location>
</feature>
<feature type="compositionally biased region" description="Polar residues" evidence="1">
    <location>
        <begin position="2804"/>
        <end position="2847"/>
    </location>
</feature>
<feature type="region of interest" description="Disordered" evidence="1">
    <location>
        <begin position="1083"/>
        <end position="1127"/>
    </location>
</feature>
<dbReference type="RefSeq" id="XP_067926090.1">
    <property type="nucleotide sequence ID" value="XM_068061935.1"/>
</dbReference>
<reference evidence="2 3" key="1">
    <citation type="journal article" date="2017" name="Int. J. Parasitol.">
        <title>The genome of the protozoan parasite Cystoisospora suis and a reverse vaccinology approach to identify vaccine candidates.</title>
        <authorList>
            <person name="Palmieri N."/>
            <person name="Shrestha A."/>
            <person name="Ruttkowski B."/>
            <person name="Beck T."/>
            <person name="Vogl C."/>
            <person name="Tomley F."/>
            <person name="Blake D.P."/>
            <person name="Joachim A."/>
        </authorList>
    </citation>
    <scope>NUCLEOTIDE SEQUENCE [LARGE SCALE GENOMIC DNA]</scope>
    <source>
        <strain evidence="2 3">Wien I</strain>
    </source>
</reference>
<feature type="compositionally biased region" description="Low complexity" evidence="1">
    <location>
        <begin position="2712"/>
        <end position="2725"/>
    </location>
</feature>
<feature type="compositionally biased region" description="Low complexity" evidence="1">
    <location>
        <begin position="3152"/>
        <end position="3165"/>
    </location>
</feature>
<feature type="compositionally biased region" description="Basic and acidic residues" evidence="1">
    <location>
        <begin position="2450"/>
        <end position="2459"/>
    </location>
</feature>
<feature type="compositionally biased region" description="Polar residues" evidence="1">
    <location>
        <begin position="2617"/>
        <end position="2630"/>
    </location>
</feature>
<feature type="region of interest" description="Disordered" evidence="1">
    <location>
        <begin position="2702"/>
        <end position="2727"/>
    </location>
</feature>
<organism evidence="2 3">
    <name type="scientific">Cystoisospora suis</name>
    <dbReference type="NCBI Taxonomy" id="483139"/>
    <lineage>
        <taxon>Eukaryota</taxon>
        <taxon>Sar</taxon>
        <taxon>Alveolata</taxon>
        <taxon>Apicomplexa</taxon>
        <taxon>Conoidasida</taxon>
        <taxon>Coccidia</taxon>
        <taxon>Eucoccidiorida</taxon>
        <taxon>Eimeriorina</taxon>
        <taxon>Sarcocystidae</taxon>
        <taxon>Cystoisospora</taxon>
    </lineage>
</organism>
<feature type="region of interest" description="Disordered" evidence="1">
    <location>
        <begin position="2095"/>
        <end position="2485"/>
    </location>
</feature>
<dbReference type="EMBL" id="MIGC01000687">
    <property type="protein sequence ID" value="PHJ24417.1"/>
    <property type="molecule type" value="Genomic_DNA"/>
</dbReference>
<feature type="region of interest" description="Disordered" evidence="1">
    <location>
        <begin position="3180"/>
        <end position="3211"/>
    </location>
</feature>
<feature type="region of interest" description="Disordered" evidence="1">
    <location>
        <begin position="2007"/>
        <end position="2051"/>
    </location>
</feature>
<feature type="compositionally biased region" description="Basic and acidic residues" evidence="1">
    <location>
        <begin position="1424"/>
        <end position="1441"/>
    </location>
</feature>
<feature type="compositionally biased region" description="Low complexity" evidence="1">
    <location>
        <begin position="2437"/>
        <end position="2449"/>
    </location>
</feature>
<feature type="compositionally biased region" description="Basic and acidic residues" evidence="1">
    <location>
        <begin position="1613"/>
        <end position="1625"/>
    </location>
</feature>
<comment type="caution">
    <text evidence="2">The sequence shown here is derived from an EMBL/GenBank/DDBJ whole genome shotgun (WGS) entry which is preliminary data.</text>
</comment>
<dbReference type="VEuPathDB" id="ToxoDB:CSUI_001730"/>
<feature type="compositionally biased region" description="Polar residues" evidence="1">
    <location>
        <begin position="3189"/>
        <end position="3210"/>
    </location>
</feature>
<sequence length="3244" mass="359949">MLLPDEDENLIFAPPYLRSSRLSFLFSSSSSLHDSSSSSFAQEETSSSLQELPTAEDLLGLSDVDDDDETYAAILDSLQRLETHLSISSSSSSSFPRSSSSSSSSSVAFGRQHVFCVPELRRDGLRVLFLLSFEFEEEEENTLGRRVSLILSSLSDSLARCPACVVQYLSLSRLLLLALRRRELQSFTSLGARGRERNHLTASSVYEGRRTQDNKHESEATRDEDEEEDQQRGGEGEEGGCKRLQRQLLAWDLLRIVRSLRELKEDEEEEEENNEGDKFKKRKDVADGKKEGTSFRGEGGENGGGLFANREGHSRDEMAGEDEGDEEKKKERETTKRKKRGLSAVAAEAAAAAAAGDAATLMKTRRISTSSLTCGVNKRENDDGGGRDDSFEFPCNKFECIDSWMSPLLSFRSRVMNQVLARLSSTLRNESSFSLTTGESSLEEEFILDRMLRASCVLLEILLDSGRLLCPHFSFPLGDLTDDLRAVSSSLPSFLLSILTYTTQRFISSRKRLARFLAESLKRRTERVRIKPPSLLERYLSFLSSDDEQRPREDIKRRSNISDTVEGRQQIGERSNQQEHPGWLLASMKGMRLFSTGRRGENKEVFIKKEENSIQGHDGRKEKETVADKNETREDILSTLQHHQWSSHEISLESHQHLYDSLEGLQNFLRCHKELFNTIVSHLHHHTSFSSSSLSFSLDMNQLPPSFPSALSVPPPVFILPLLPSPLFFLHAVFFSLLLFPLEVAPVLLSLQTHSFPTIRLIACAALHLATIRRHHLSRHQHSHPSFSSSSSSLSNPVLSKCPADAKCTAVHDPRCGYSPLSSHTEEISASPSSLSQASRVSQTPLGQKEEKGIKGTSPSSTARSPVSLGSTCSSCSTSSCVISLVKGSCPSIASPSSLLFPFSTDVTSRMGMVVKQWMTLLRILSMSLSRGYERYQEVLVKRSEEDSEVEVIRVEGELPGGKKKNEEMKTIHDNDAYDSIVSDLGGTLEHLSLILRALHSLFIVVLPPQSTLSGHASQGGALVLSQSFVDEERFRSMKVMTSRESEENFSSSSSVGLSVTMKSAVSEFDHVVLHEKEDLGESSLSLSATSNQEENRSSLDSTFPRLKRKWMTSSGTDSKRANKKGSTLVKPLTNRCGVCTPSIPGLASVGALLEEGIAGTASACVSSFRSILNHMRSHQRDQSDGSNFASFCTRRGKQDETASSSISPLEKKDSCLSEVRVKTEKDKDPLPQVHNRCDGPSSTLPPEQKDYSRPSLACKTINSSSSVVDDRSVNDRDDEHGQEEEKSVLSFFENEEVKSLTKSEEMFIVGCHPAFLPLSSKSSLNTGKDNCEERESVYFLLGSPPSATKTTCHTSSLSSSSSSSPASSPSLLSLKVLLNSLEDVLRGLLSIWQMELSRRREQGSLVSTPASLCYRDGTDFSRTKKNEDKHASFMRDEGDSKGTILSSQHTKKEPSLLVTGKECEREEEKADVCRNKRDALARDIKKKEEGHAGVKEKNLKTEANVLEEDLLNSISRHDEDECRKIVFARTLCSSYEKDRSLFEICVLQNLLYTLALLGKLFASSISRPSSSFCSNSSLHLLSTGKEPPEGENDGRQAQKSSAHNGHAMPYTEDQKESRKEERRLESLLDEGSLYRWRNLFHGVHTEAEGRRKELRSKYSHRPSQCDSSSLHANSRDGKQSPLVISSKESNSVGTALKERGGVESNEEKRLSCREERAREIKTEEETFSSSTYTSHQIEDTSLLRGTCWCCAKISVMLDDLLNFLVQQEADIKLHRGSSTSSREKAEEEFCEQLNEKKKRCEGIHSQEKGESKGAEDEQGDRRQLTKYGDPLNDSSSSSLVDQTDISVGRERCLLQGEKERKVLSSEEVEVVMERLPHRQKITVPKANEEDKRLSVYENLSAGGKAQSHFHTPLQEKEQQEKIGEKVKIGEEVKIEEETKVEEEEQEKIEGEEVPRKETKTSAGKDEGAAISSVGVDDFLLRSSPSSTSCGQQEVVEVVVEADSSGIEKGIASDVSMDEDKKSRGKSTVSGGEDPSEIELKGGVEEEEEEDFLTRRLREEILQNSPWYKAQDFRDANKSISTTHWSRSHGDVRDVSFLMNKSPPGERGVDDEDGEERELIHIKDQIEKNKKEEEEQQQEVILIEDDDDETIPSLKRGGRPDVNEEEDVEEDEWKERDMHNDEETDLEDFALPPSTAREVSFTMKQTGGKENPDAVRRNDSFISCDQDERENDEDQQATVNERGGTVSLPSSIHRSGGLEEQAPQTSVGGDRLKGHDEAKEEEGRETLREEEKNGSQPDVTPRRTSLSPQERRNVGGVSSLPPVQGEDLEIVLSDDYSSEEEMRRLACLARASQESKKNSPSKKDKKGRGEDDDDDMWGSDLDDLLATQFTQEVETRRFAGGGRRRRLHKHRDEGHTEDDEEGKGEEEEDDDLRFFKGRSFPPSSSSLSPRRPEFLEKKTMTVTGASPSSSSLHIEETDEPEFLTVDTDEELRILEVSRGRKKRRRGSRKTPLTREQREQEVRDFFQQMAGEGEDDDGERFLTHRPVDKAWRKEREKTTTSTMRSVSPSSDVSSISSPSDVDPISAYSSCVSSPSRTSSLEDLKRMGKQRIIPPHDTISGTAGTRSLHKTNVSSSSLTNILFPESFSSTGPGVGSKKKSIQESERGIEELWETAAQAESLQQKETKKRKIREDLHLAQERQAETLKRSHEQTSLQSSSSSLSPSAGAAGGKQRVFIPAGCFGTTSLGGSKAFGAGYEKLARKEATDAARKMLMMNMTGGVFPANEEGQQHPSLYHSKEETEKFKASSSSTQSRNTMQNIFPSSSSLCTTEDPICTSSPNDCLSSSASPPFSVHNDRKASRSTSISPPPVSSSLPASSSSPPPSLHVLSRSTSVQQVRAAAAAEKIDLRRRAQQMLSACLSGLAKEGERKLTTSGKSSGAVGNLHGGIQSPPLLPSDGTAPRQPISLGHQRGLSGLLLQEQHHDPHHQHFQQKSREDPYANLTGYRFTSSRKKKPFLLKGSLGKVAQKIGYDGSLVRKALPSDRHRRVLSADYSDSSSRGMKTNEHQDASSHFADSRSLMGEGMRHQQQHHQGQERGEEKEGREKDKSNDQGQKDMSEQIWKELEQEAKRQEQVRKMMKAQQQQRHQEEKGLSKSRGNLSSSSSTGGVGVVAIGGVRVLSAKNPIPPLMKGSSSSSRQIDAKPSTTHVTTTGKKIHGGVCPNPSSSLALPRGLIFYLLSSSSILCK</sequence>
<feature type="region of interest" description="Disordered" evidence="1">
    <location>
        <begin position="2795"/>
        <end position="2889"/>
    </location>
</feature>
<feature type="compositionally biased region" description="Polar residues" evidence="1">
    <location>
        <begin position="2294"/>
        <end position="2308"/>
    </location>
</feature>
<feature type="compositionally biased region" description="Basic and acidic residues" evidence="1">
    <location>
        <begin position="1587"/>
        <end position="1597"/>
    </location>
</feature>
<feature type="compositionally biased region" description="Polar residues" evidence="1">
    <location>
        <begin position="1833"/>
        <end position="1843"/>
    </location>
</feature>
<feature type="compositionally biased region" description="Basic and acidic residues" evidence="1">
    <location>
        <begin position="2538"/>
        <end position="2557"/>
    </location>
</feature>
<feature type="region of interest" description="Disordered" evidence="1">
    <location>
        <begin position="3045"/>
        <end position="3115"/>
    </location>
</feature>
<accession>A0A2C6L7F8</accession>
<protein>
    <submittedName>
        <fullName evidence="2">Trna splicing endonuclease</fullName>
    </submittedName>
</protein>
<feature type="compositionally biased region" description="Basic and acidic residues" evidence="1">
    <location>
        <begin position="207"/>
        <end position="221"/>
    </location>
</feature>
<feature type="compositionally biased region" description="Basic and acidic residues" evidence="1">
    <location>
        <begin position="2210"/>
        <end position="2219"/>
    </location>
</feature>
<feature type="compositionally biased region" description="Polar residues" evidence="1">
    <location>
        <begin position="1662"/>
        <end position="1673"/>
    </location>
</feature>
<feature type="compositionally biased region" description="Acidic residues" evidence="1">
    <location>
        <begin position="265"/>
        <end position="274"/>
    </location>
</feature>
<gene>
    <name evidence="2" type="ORF">CSUI_001730</name>
</gene>
<feature type="compositionally biased region" description="Basic residues" evidence="1">
    <location>
        <begin position="2499"/>
        <end position="2508"/>
    </location>
</feature>
<feature type="compositionally biased region" description="Basic and acidic residues" evidence="1">
    <location>
        <begin position="1914"/>
        <end position="1925"/>
    </location>
</feature>
<feature type="compositionally biased region" description="Basic and acidic residues" evidence="1">
    <location>
        <begin position="1948"/>
        <end position="1968"/>
    </location>
</feature>
<evidence type="ECO:0000256" key="1">
    <source>
        <dbReference type="SAM" id="MobiDB-lite"/>
    </source>
</evidence>
<feature type="compositionally biased region" description="Low complexity" evidence="1">
    <location>
        <begin position="2859"/>
        <end position="2889"/>
    </location>
</feature>
<feature type="compositionally biased region" description="Basic and acidic residues" evidence="1">
    <location>
        <begin position="2512"/>
        <end position="2523"/>
    </location>
</feature>
<feature type="compositionally biased region" description="Basic and acidic residues" evidence="1">
    <location>
        <begin position="230"/>
        <end position="240"/>
    </location>
</feature>
<feature type="compositionally biased region" description="Polar residues" evidence="1">
    <location>
        <begin position="2460"/>
        <end position="2472"/>
    </location>
</feature>
<feature type="region of interest" description="Disordered" evidence="1">
    <location>
        <begin position="198"/>
        <end position="240"/>
    </location>
</feature>
<feature type="compositionally biased region" description="Basic and acidic residues" evidence="1">
    <location>
        <begin position="1697"/>
        <end position="1715"/>
    </location>
</feature>
<feature type="region of interest" description="Disordered" evidence="1">
    <location>
        <begin position="550"/>
        <end position="581"/>
    </location>
</feature>
<feature type="region of interest" description="Disordered" evidence="1">
    <location>
        <begin position="264"/>
        <end position="344"/>
    </location>
</feature>
<proteinExistence type="predicted"/>
<feature type="region of interest" description="Disordered" evidence="1">
    <location>
        <begin position="1648"/>
        <end position="1715"/>
    </location>
</feature>
<feature type="compositionally biased region" description="Acidic residues" evidence="1">
    <location>
        <begin position="2476"/>
        <end position="2485"/>
    </location>
</feature>
<feature type="region of interest" description="Disordered" evidence="1">
    <location>
        <begin position="2930"/>
        <end position="2966"/>
    </location>
</feature>
<dbReference type="Proteomes" id="UP000221165">
    <property type="component" value="Unassembled WGS sequence"/>
</dbReference>
<feature type="region of interest" description="Disordered" evidence="1">
    <location>
        <begin position="1802"/>
        <end position="1843"/>
    </location>
</feature>
<keyword evidence="2" id="KW-0255">Endonuclease</keyword>